<dbReference type="STRING" id="953739.SVEN_5746"/>
<keyword evidence="2" id="KW-1185">Reference proteome</keyword>
<accession>F2R9I9</accession>
<sequence length="112" mass="11296">MKSGAAHCEQHPDLMAGTKTSLAAFPPITEPFGTLCEVPPAGFEPPHTAPEAVADSGVSLVQASAWHPVKGAPPPSGRDARAAECVQMPRRVSVAGGGEALVDVVVASCSLG</sequence>
<organism evidence="1 2">
    <name type="scientific">Streptomyces venezuelae (strain ATCC 10712 / CBS 650.69 / DSM 40230 / JCM 4526 / NBRC 13096 / PD 04745)</name>
    <dbReference type="NCBI Taxonomy" id="953739"/>
    <lineage>
        <taxon>Bacteria</taxon>
        <taxon>Bacillati</taxon>
        <taxon>Actinomycetota</taxon>
        <taxon>Actinomycetes</taxon>
        <taxon>Kitasatosporales</taxon>
        <taxon>Streptomycetaceae</taxon>
        <taxon>Streptomyces</taxon>
    </lineage>
</organism>
<dbReference type="AlphaFoldDB" id="F2R9I9"/>
<gene>
    <name evidence="1" type="ordered locus">SVEN_5746</name>
</gene>
<dbReference type="KEGG" id="sve:SVEN_5746"/>
<evidence type="ECO:0000313" key="1">
    <source>
        <dbReference type="EMBL" id="CCA59032.1"/>
    </source>
</evidence>
<dbReference type="Proteomes" id="UP000006854">
    <property type="component" value="Chromosome"/>
</dbReference>
<name>F2R9I9_STRVP</name>
<dbReference type="EMBL" id="FR845719">
    <property type="protein sequence ID" value="CCA59032.1"/>
    <property type="molecule type" value="Genomic_DNA"/>
</dbReference>
<reference evidence="1 2" key="1">
    <citation type="journal article" date="2011" name="BMC Genomics">
        <title>Genome-wide analysis of the role of GlnR in Streptomyces venezuelae provides new insights into global nitrogen regulation in actinomycetes.</title>
        <authorList>
            <person name="Pullan S.T."/>
            <person name="Bibb M.J."/>
            <person name="Merrick M."/>
        </authorList>
    </citation>
    <scope>NUCLEOTIDE SEQUENCE [LARGE SCALE GENOMIC DNA]</scope>
    <source>
        <strain evidence="1">ATCC 10712</strain>
    </source>
</reference>
<evidence type="ECO:0000313" key="2">
    <source>
        <dbReference type="Proteomes" id="UP000006854"/>
    </source>
</evidence>
<proteinExistence type="predicted"/>
<protein>
    <submittedName>
        <fullName evidence="1">Uncharacterized protein</fullName>
    </submittedName>
</protein>
<dbReference type="HOGENOM" id="CLU_2144551_0_0_11"/>